<feature type="transmembrane region" description="Helical" evidence="1">
    <location>
        <begin position="129"/>
        <end position="155"/>
    </location>
</feature>
<protein>
    <recommendedName>
        <fullName evidence="4">DUF624 domain-containing protein</fullName>
    </recommendedName>
</protein>
<accession>A0A1C7EF66</accession>
<evidence type="ECO:0000256" key="1">
    <source>
        <dbReference type="SAM" id="Phobius"/>
    </source>
</evidence>
<keyword evidence="1" id="KW-1133">Transmembrane helix</keyword>
<dbReference type="EMBL" id="CP016543">
    <property type="protein sequence ID" value="ANU22037.1"/>
    <property type="molecule type" value="Genomic_DNA"/>
</dbReference>
<dbReference type="RefSeq" id="WP_065525168.1">
    <property type="nucleotide sequence ID" value="NZ_CP016543.2"/>
</dbReference>
<evidence type="ECO:0000313" key="2">
    <source>
        <dbReference type="EMBL" id="ANU22037.1"/>
    </source>
</evidence>
<feature type="transmembrane region" description="Helical" evidence="1">
    <location>
        <begin position="48"/>
        <end position="74"/>
    </location>
</feature>
<gene>
    <name evidence="2" type="ORF">BCM40_01215</name>
</gene>
<dbReference type="Pfam" id="PF04854">
    <property type="entry name" value="DUF624"/>
    <property type="match status" value="1"/>
</dbReference>
<reference evidence="2" key="1">
    <citation type="submission" date="2016-10" db="EMBL/GenBank/DDBJ databases">
        <authorList>
            <person name="See-Too W.S."/>
        </authorList>
    </citation>
    <scope>NUCLEOTIDE SEQUENCE</scope>
    <source>
        <strain evidence="2">DSM 22276</strain>
    </source>
</reference>
<feature type="transmembrane region" description="Helical" evidence="1">
    <location>
        <begin position="196"/>
        <end position="216"/>
    </location>
</feature>
<keyword evidence="1" id="KW-0812">Transmembrane</keyword>
<proteinExistence type="predicted"/>
<feature type="transmembrane region" description="Helical" evidence="1">
    <location>
        <begin position="167"/>
        <end position="190"/>
    </location>
</feature>
<evidence type="ECO:0008006" key="4">
    <source>
        <dbReference type="Google" id="ProtNLM"/>
    </source>
</evidence>
<keyword evidence="1" id="KW-0472">Membrane</keyword>
<dbReference type="STRING" id="414778.BCM40_01215"/>
<dbReference type="AlphaFoldDB" id="A0A1C7EF66"/>
<dbReference type="OrthoDB" id="2182676at2"/>
<evidence type="ECO:0000313" key="3">
    <source>
        <dbReference type="Proteomes" id="UP000092495"/>
    </source>
</evidence>
<dbReference type="InterPro" id="IPR006938">
    <property type="entry name" value="DUF624"/>
</dbReference>
<sequence>MQEMNGLMGVIYTASEWFLKMTIVNFMWFLMSLPLFAAFMIFDITNATGLILFGLAVLVFVPLLFFPATTAVFASARDWLLDQDVSLVKQYVISLKENYKESSKMGVPFAAMWLSWYFGYFYLRSGSSIIDLLFLLTGLALFVYTVNFFSISVHYRMNSKERLKNAFFVSAGSPLLSVFILVSNGVLIWITGVKLLWLFPLLICSLGAFLSFSVFYRLTLRVKNKYEAKPSA</sequence>
<dbReference type="KEGG" id="pdg:BCM40_01215"/>
<dbReference type="Proteomes" id="UP000092495">
    <property type="component" value="Chromosome"/>
</dbReference>
<keyword evidence="3" id="KW-1185">Reference proteome</keyword>
<name>A0A1C7EF66_9BACL</name>
<feature type="transmembrane region" description="Helical" evidence="1">
    <location>
        <begin position="105"/>
        <end position="123"/>
    </location>
</feature>
<organism evidence="2 3">
    <name type="scientific">Planococcus donghaensis</name>
    <dbReference type="NCBI Taxonomy" id="414778"/>
    <lineage>
        <taxon>Bacteria</taxon>
        <taxon>Bacillati</taxon>
        <taxon>Bacillota</taxon>
        <taxon>Bacilli</taxon>
        <taxon>Bacillales</taxon>
        <taxon>Caryophanaceae</taxon>
        <taxon>Planococcus</taxon>
    </lineage>
</organism>